<evidence type="ECO:0000313" key="1">
    <source>
        <dbReference type="EMBL" id="RDB31800.1"/>
    </source>
</evidence>
<name>A0A369KEB6_9BACT</name>
<dbReference type="RefSeq" id="WP_114544055.1">
    <property type="nucleotide sequence ID" value="NZ_QQBG01000007.1"/>
</dbReference>
<reference evidence="1 2" key="1">
    <citation type="submission" date="2018-07" db="EMBL/GenBank/DDBJ databases">
        <title>Comparative genomics of the Candidatus Parilichlamydiaceae reveals evidence of convergent evolution and genome reduction in the phylum Chlamydiae.</title>
        <authorList>
            <person name="Taylor-Brown A."/>
            <person name="Polkinghorne A."/>
        </authorList>
    </citation>
    <scope>NUCLEOTIDE SEQUENCE [LARGE SCALE GENOMIC DNA]</scope>
    <source>
        <strain evidence="1 2">Hat2</strain>
    </source>
</reference>
<dbReference type="EMBL" id="QQBG01000007">
    <property type="protein sequence ID" value="RDB31800.1"/>
    <property type="molecule type" value="Genomic_DNA"/>
</dbReference>
<accession>A0A369KEB6</accession>
<evidence type="ECO:0000313" key="2">
    <source>
        <dbReference type="Proteomes" id="UP000253816"/>
    </source>
</evidence>
<proteinExistence type="predicted"/>
<organism evidence="1 2">
    <name type="scientific">Candidatus Similichlamydia laticola</name>
    <dbReference type="NCBI Taxonomy" id="2170265"/>
    <lineage>
        <taxon>Bacteria</taxon>
        <taxon>Pseudomonadati</taxon>
        <taxon>Chlamydiota</taxon>
        <taxon>Chlamydiia</taxon>
        <taxon>Parachlamydiales</taxon>
        <taxon>Candidatus Parilichlamydiaceae</taxon>
        <taxon>Candidatus Similichlamydia</taxon>
    </lineage>
</organism>
<sequence length="385" mass="42728">MSTIGDPFLEKPDLYLFNGDKSALKMTLDQLTSLGSSFTTTGGVPSVGDLTKTHHLLQTLKQVLLFRKEATFYGLGFDSEIDAVVDLIDDIDIPSYSTTELTTTFDPLRQNLITALGTLKDEANDAVSRPILNEILYFDYARNGENLLSQEVSRLGDALVLLSEVSKELNRMESILAINPGKRFLNERGELMITDNAGPTVTASSIGTSSGGSTNFFYNTTPFTTVERRYVGGTLTTLNAMAVLKDATVRLKELRNQLPSESDHYKALSEVLSVVDTDYDITTWNTSSESLWADRIGGREAEGELYWRTTFDAGSEPRNFARLYMDNEFRKAISDALSVIQSQNDIQKQILSKALFLYQEFIKSSAALLDMTFKCSKSVAQKIAR</sequence>
<comment type="caution">
    <text evidence="1">The sequence shown here is derived from an EMBL/GenBank/DDBJ whole genome shotgun (WGS) entry which is preliminary data.</text>
</comment>
<protein>
    <submittedName>
        <fullName evidence="1">Uncharacterized protein</fullName>
    </submittedName>
</protein>
<gene>
    <name evidence="1" type="ORF">HAT2_00091</name>
</gene>
<dbReference type="OrthoDB" id="9833636at2"/>
<dbReference type="AlphaFoldDB" id="A0A369KEB6"/>
<keyword evidence="2" id="KW-1185">Reference proteome</keyword>
<dbReference type="Proteomes" id="UP000253816">
    <property type="component" value="Unassembled WGS sequence"/>
</dbReference>